<protein>
    <submittedName>
        <fullName evidence="1">Uncharacterized protein</fullName>
    </submittedName>
</protein>
<accession>I1XJE3</accession>
<dbReference type="EMBL" id="CP003390">
    <property type="protein sequence ID" value="AFI84512.1"/>
    <property type="molecule type" value="Genomic_DNA"/>
</dbReference>
<organism evidence="1 2">
    <name type="scientific">Methylophaga nitratireducenticrescens</name>
    <dbReference type="NCBI Taxonomy" id="754476"/>
    <lineage>
        <taxon>Bacteria</taxon>
        <taxon>Pseudomonadati</taxon>
        <taxon>Pseudomonadota</taxon>
        <taxon>Gammaproteobacteria</taxon>
        <taxon>Thiotrichales</taxon>
        <taxon>Piscirickettsiaceae</taxon>
        <taxon>Methylophaga</taxon>
    </lineage>
</organism>
<sequence>MRTVHFMSWLLMKTLKTKNVDWSLLHKGSAIFAEKNTTTF</sequence>
<name>I1XJE3_METNJ</name>
<dbReference type="Proteomes" id="UP000009144">
    <property type="component" value="Chromosome"/>
</dbReference>
<evidence type="ECO:0000313" key="1">
    <source>
        <dbReference type="EMBL" id="AFI84512.1"/>
    </source>
</evidence>
<dbReference type="PATRIC" id="fig|754476.3.peg.1669"/>
<reference evidence="1 2" key="2">
    <citation type="journal article" date="2013" name="Int. J. Syst. Evol. Microbiol.">
        <title>Methylophaga nitratireducenticrescens sp. nov. and Methylophaga frappieri sp. nov., isolated from the biofilm of the methanol-fed denitrification system treating the seawater at the Montreal Biodome.</title>
        <authorList>
            <person name="Villeneuve C."/>
            <person name="Martineau C."/>
            <person name="Mauffrey F."/>
            <person name="Villemur R."/>
        </authorList>
    </citation>
    <scope>NUCLEOTIDE SEQUENCE [LARGE SCALE GENOMIC DNA]</scope>
    <source>
        <strain evidence="1 2">JAM1</strain>
    </source>
</reference>
<evidence type="ECO:0000313" key="2">
    <source>
        <dbReference type="Proteomes" id="UP000009144"/>
    </source>
</evidence>
<keyword evidence="2" id="KW-1185">Reference proteome</keyword>
<dbReference type="HOGENOM" id="CLU_3292309_0_0_6"/>
<gene>
    <name evidence="1" type="ordered locus">Q7A_1690</name>
</gene>
<dbReference type="AlphaFoldDB" id="I1XJE3"/>
<dbReference type="STRING" id="754476.Q7A_1690"/>
<proteinExistence type="predicted"/>
<reference evidence="1 2" key="1">
    <citation type="journal article" date="2012" name="J. Bacteriol.">
        <title>Complete genome sequences of Methylophaga sp. strain JAM1 and Methylophaga sp. strain JAM7.</title>
        <authorList>
            <person name="Villeneuve C."/>
            <person name="Martineau C."/>
            <person name="Mauffrey F."/>
            <person name="Villemur R."/>
        </authorList>
    </citation>
    <scope>NUCLEOTIDE SEQUENCE [LARGE SCALE GENOMIC DNA]</scope>
    <source>
        <strain evidence="1 2">JAM1</strain>
    </source>
</reference>